<evidence type="ECO:0000313" key="8">
    <source>
        <dbReference type="EMBL" id="ELR13274.1"/>
    </source>
</evidence>
<reference evidence="8 9" key="1">
    <citation type="journal article" date="2013" name="Genome Biol.">
        <title>Genome of Acanthamoeba castellanii highlights extensive lateral gene transfer and early evolution of tyrosine kinase signaling.</title>
        <authorList>
            <person name="Clarke M."/>
            <person name="Lohan A.J."/>
            <person name="Liu B."/>
            <person name="Lagkouvardos I."/>
            <person name="Roy S."/>
            <person name="Zafar N."/>
            <person name="Bertelli C."/>
            <person name="Schilde C."/>
            <person name="Kianianmomeni A."/>
            <person name="Burglin T.R."/>
            <person name="Frech C."/>
            <person name="Turcotte B."/>
            <person name="Kopec K.O."/>
            <person name="Synnott J.M."/>
            <person name="Choo C."/>
            <person name="Paponov I."/>
            <person name="Finkler A."/>
            <person name="Soon Heng Tan C."/>
            <person name="Hutchins A.P."/>
            <person name="Weinmeier T."/>
            <person name="Rattei T."/>
            <person name="Chu J.S."/>
            <person name="Gimenez G."/>
            <person name="Irimia M."/>
            <person name="Rigden D.J."/>
            <person name="Fitzpatrick D.A."/>
            <person name="Lorenzo-Morales J."/>
            <person name="Bateman A."/>
            <person name="Chiu C.H."/>
            <person name="Tang P."/>
            <person name="Hegemann P."/>
            <person name="Fromm H."/>
            <person name="Raoult D."/>
            <person name="Greub G."/>
            <person name="Miranda-Saavedra D."/>
            <person name="Chen N."/>
            <person name="Nash P."/>
            <person name="Ginger M.L."/>
            <person name="Horn M."/>
            <person name="Schaap P."/>
            <person name="Caler L."/>
            <person name="Loftus B."/>
        </authorList>
    </citation>
    <scope>NUCLEOTIDE SEQUENCE [LARGE SCALE GENOMIC DNA]</scope>
    <source>
        <strain evidence="8 9">Neff</strain>
    </source>
</reference>
<evidence type="ECO:0000256" key="4">
    <source>
        <dbReference type="ARBA" id="ARBA00022989"/>
    </source>
</evidence>
<feature type="transmembrane region" description="Helical" evidence="6">
    <location>
        <begin position="93"/>
        <end position="114"/>
    </location>
</feature>
<dbReference type="VEuPathDB" id="AmoebaDB:ACA1_148130"/>
<dbReference type="Pfam" id="PF04117">
    <property type="entry name" value="Mpv17_PMP22"/>
    <property type="match status" value="1"/>
</dbReference>
<dbReference type="GeneID" id="14913810"/>
<dbReference type="PANTHER" id="PTHR11266:SF17">
    <property type="entry name" value="PROTEIN MPV17"/>
    <property type="match status" value="1"/>
</dbReference>
<feature type="transmembrane region" description="Helical" evidence="6">
    <location>
        <begin position="134"/>
        <end position="157"/>
    </location>
</feature>
<dbReference type="PANTHER" id="PTHR11266">
    <property type="entry name" value="PEROXISOMAL MEMBRANE PROTEIN 2, PXMP2 MPV17"/>
    <property type="match status" value="1"/>
</dbReference>
<dbReference type="OrthoDB" id="430207at2759"/>
<evidence type="ECO:0000256" key="3">
    <source>
        <dbReference type="ARBA" id="ARBA00022692"/>
    </source>
</evidence>
<evidence type="ECO:0000256" key="5">
    <source>
        <dbReference type="ARBA" id="ARBA00023136"/>
    </source>
</evidence>
<dbReference type="InterPro" id="IPR007248">
    <property type="entry name" value="Mpv17_PMP22"/>
</dbReference>
<feature type="compositionally biased region" description="Pro residues" evidence="7">
    <location>
        <begin position="223"/>
        <end position="237"/>
    </location>
</feature>
<dbReference type="EMBL" id="KB008095">
    <property type="protein sequence ID" value="ELR13274.1"/>
    <property type="molecule type" value="Genomic_DNA"/>
</dbReference>
<feature type="compositionally biased region" description="Low complexity" evidence="7">
    <location>
        <begin position="204"/>
        <end position="222"/>
    </location>
</feature>
<organism evidence="8 9">
    <name type="scientific">Acanthamoeba castellanii (strain ATCC 30010 / Neff)</name>
    <dbReference type="NCBI Taxonomy" id="1257118"/>
    <lineage>
        <taxon>Eukaryota</taxon>
        <taxon>Amoebozoa</taxon>
        <taxon>Discosea</taxon>
        <taxon>Longamoebia</taxon>
        <taxon>Centramoebida</taxon>
        <taxon>Acanthamoebidae</taxon>
        <taxon>Acanthamoeba</taxon>
    </lineage>
</organism>
<name>L8GKA4_ACACF</name>
<dbReference type="GO" id="GO:0016020">
    <property type="term" value="C:membrane"/>
    <property type="evidence" value="ECO:0007669"/>
    <property type="project" value="UniProtKB-SubCell"/>
</dbReference>
<evidence type="ECO:0000256" key="6">
    <source>
        <dbReference type="RuleBase" id="RU363053"/>
    </source>
</evidence>
<feature type="transmembrane region" description="Helical" evidence="6">
    <location>
        <begin position="53"/>
        <end position="72"/>
    </location>
</feature>
<dbReference type="Proteomes" id="UP000011083">
    <property type="component" value="Unassembled WGS sequence"/>
</dbReference>
<evidence type="ECO:0000256" key="1">
    <source>
        <dbReference type="ARBA" id="ARBA00004141"/>
    </source>
</evidence>
<keyword evidence="5 6" id="KW-0472">Membrane</keyword>
<keyword evidence="4 6" id="KW-1133">Transmembrane helix</keyword>
<keyword evidence="3 6" id="KW-0812">Transmembrane</keyword>
<proteinExistence type="inferred from homology"/>
<dbReference type="RefSeq" id="XP_004335287.1">
    <property type="nucleotide sequence ID" value="XM_004335239.1"/>
</dbReference>
<keyword evidence="9" id="KW-1185">Reference proteome</keyword>
<accession>L8GKA4</accession>
<evidence type="ECO:0000256" key="2">
    <source>
        <dbReference type="ARBA" id="ARBA00006824"/>
    </source>
</evidence>
<dbReference type="STRING" id="1257118.L8GKA4"/>
<dbReference type="GO" id="GO:0005737">
    <property type="term" value="C:cytoplasm"/>
    <property type="evidence" value="ECO:0007669"/>
    <property type="project" value="TreeGrafter"/>
</dbReference>
<comment type="subcellular location">
    <subcellularLocation>
        <location evidence="1">Membrane</location>
        <topology evidence="1">Multi-pass membrane protein</topology>
    </subcellularLocation>
</comment>
<dbReference type="KEGG" id="acan:ACA1_148130"/>
<evidence type="ECO:0000313" key="9">
    <source>
        <dbReference type="Proteomes" id="UP000011083"/>
    </source>
</evidence>
<protein>
    <submittedName>
        <fullName evidence="8">Mpv17 / PMP22 family protein</fullName>
    </submittedName>
</protein>
<sequence>MLGQALRGAFNRYSTLLETRPVATRSVTAFCVVSSGDLVAQCITHRPRNYRHAAGMGMYGACLIAPIGYGFFNLLRRIVPPSSSPLKRALKKLALDLTIWQPSFSYAFWLYNGLVLGDGGVTNMEQAIWRANALFLPTLINAYCFWPFANFITFYCIPFKFRLLWRKSVSFSWNTFLCWYNSKHGHSPLFLYPPPSFFFSTSSFSSLPTPLSPLSSSSSPATPSSPPVPPAQSPTIK</sequence>
<evidence type="ECO:0000256" key="7">
    <source>
        <dbReference type="SAM" id="MobiDB-lite"/>
    </source>
</evidence>
<dbReference type="AlphaFoldDB" id="L8GKA4"/>
<comment type="similarity">
    <text evidence="2 6">Belongs to the peroxisomal membrane protein PXMP2/4 family.</text>
</comment>
<feature type="region of interest" description="Disordered" evidence="7">
    <location>
        <begin position="204"/>
        <end position="237"/>
    </location>
</feature>
<gene>
    <name evidence="8" type="ORF">ACA1_148130</name>
</gene>